<sequence length="333" mass="36803">MSDQGVEGVDPSGGVVNKKPLLKNLLRNWAKGQRLAFLEGFIADYKEALHTKKKASSVLDAIVNQWFTHFHWTIPLSSGNSATATVLPMDAQGHEILSPTDAILKGRVIECAHTSLYHWYEYRCKRTVPQMGKGKKDPISLLLQKLLRCSTSPTRRSAGWETWGKENFASLKAEFEADFAELDEDTQNHWNEVAKTKYEEVKKVAQERTDNSGLLSPAEAQAVLNDLPSVFGPTIQSIGEALGMHVTVLIGGPEPSKKGQLNMIGIHHGENKAAVPKVWPLAEKEKCALVKDAFILFLGTCYSIEEQCTWALPQPPTPVNTNISTTEGYLPLI</sequence>
<dbReference type="Proteomes" id="UP000001194">
    <property type="component" value="Unassembled WGS sequence"/>
</dbReference>
<dbReference type="OrthoDB" id="2683861at2759"/>
<dbReference type="KEGG" id="lbc:LACBIDRAFT_316698"/>
<reference evidence="1 2" key="1">
    <citation type="journal article" date="2008" name="Nature">
        <title>The genome of Laccaria bicolor provides insights into mycorrhizal symbiosis.</title>
        <authorList>
            <person name="Martin F."/>
            <person name="Aerts A."/>
            <person name="Ahren D."/>
            <person name="Brun A."/>
            <person name="Danchin E.G.J."/>
            <person name="Duchaussoy F."/>
            <person name="Gibon J."/>
            <person name="Kohler A."/>
            <person name="Lindquist E."/>
            <person name="Pereda V."/>
            <person name="Salamov A."/>
            <person name="Shapiro H.J."/>
            <person name="Wuyts J."/>
            <person name="Blaudez D."/>
            <person name="Buee M."/>
            <person name="Brokstein P."/>
            <person name="Canbaeck B."/>
            <person name="Cohen D."/>
            <person name="Courty P.E."/>
            <person name="Coutinho P.M."/>
            <person name="Delaruelle C."/>
            <person name="Detter J.C."/>
            <person name="Deveau A."/>
            <person name="DiFazio S."/>
            <person name="Duplessis S."/>
            <person name="Fraissinet-Tachet L."/>
            <person name="Lucic E."/>
            <person name="Frey-Klett P."/>
            <person name="Fourrey C."/>
            <person name="Feussner I."/>
            <person name="Gay G."/>
            <person name="Grimwood J."/>
            <person name="Hoegger P.J."/>
            <person name="Jain P."/>
            <person name="Kilaru S."/>
            <person name="Labbe J."/>
            <person name="Lin Y.C."/>
            <person name="Legue V."/>
            <person name="Le Tacon F."/>
            <person name="Marmeisse R."/>
            <person name="Melayah D."/>
            <person name="Montanini B."/>
            <person name="Muratet M."/>
            <person name="Nehls U."/>
            <person name="Niculita-Hirzel H."/>
            <person name="Oudot-Le Secq M.P."/>
            <person name="Peter M."/>
            <person name="Quesneville H."/>
            <person name="Rajashekar B."/>
            <person name="Reich M."/>
            <person name="Rouhier N."/>
            <person name="Schmutz J."/>
            <person name="Yin T."/>
            <person name="Chalot M."/>
            <person name="Henrissat B."/>
            <person name="Kuees U."/>
            <person name="Lucas S."/>
            <person name="Van de Peer Y."/>
            <person name="Podila G.K."/>
            <person name="Polle A."/>
            <person name="Pukkila P.J."/>
            <person name="Richardson P.M."/>
            <person name="Rouze P."/>
            <person name="Sanders I.R."/>
            <person name="Stajich J.E."/>
            <person name="Tunlid A."/>
            <person name="Tuskan G."/>
            <person name="Grigoriev I.V."/>
        </authorList>
    </citation>
    <scope>NUCLEOTIDE SEQUENCE [LARGE SCALE GENOMIC DNA]</scope>
    <source>
        <strain evidence="2">S238N-H82 / ATCC MYA-4686</strain>
    </source>
</reference>
<dbReference type="EMBL" id="DS547167">
    <property type="protein sequence ID" value="EDQ99299.1"/>
    <property type="molecule type" value="Genomic_DNA"/>
</dbReference>
<proteinExistence type="predicted"/>
<accession>B0E1F6</accession>
<dbReference type="GeneID" id="6085689"/>
<gene>
    <name evidence="1" type="ORF">LACBIDRAFT_316698</name>
</gene>
<dbReference type="AlphaFoldDB" id="B0E1F6"/>
<protein>
    <submittedName>
        <fullName evidence="1">Predicted protein</fullName>
    </submittedName>
</protein>
<dbReference type="STRING" id="486041.B0E1F6"/>
<organism evidence="2">
    <name type="scientific">Laccaria bicolor (strain S238N-H82 / ATCC MYA-4686)</name>
    <name type="common">Bicoloured deceiver</name>
    <name type="synonym">Laccaria laccata var. bicolor</name>
    <dbReference type="NCBI Taxonomy" id="486041"/>
    <lineage>
        <taxon>Eukaryota</taxon>
        <taxon>Fungi</taxon>
        <taxon>Dikarya</taxon>
        <taxon>Basidiomycota</taxon>
        <taxon>Agaricomycotina</taxon>
        <taxon>Agaricomycetes</taxon>
        <taxon>Agaricomycetidae</taxon>
        <taxon>Agaricales</taxon>
        <taxon>Agaricineae</taxon>
        <taxon>Hydnangiaceae</taxon>
        <taxon>Laccaria</taxon>
    </lineage>
</organism>
<keyword evidence="2" id="KW-1185">Reference proteome</keyword>
<evidence type="ECO:0000313" key="2">
    <source>
        <dbReference type="Proteomes" id="UP000001194"/>
    </source>
</evidence>
<name>B0E1F6_LACBS</name>
<dbReference type="HOGENOM" id="CLU_064994_0_0_1"/>
<evidence type="ECO:0000313" key="1">
    <source>
        <dbReference type="EMBL" id="EDQ99299.1"/>
    </source>
</evidence>
<dbReference type="InParanoid" id="B0E1F6"/>
<dbReference type="RefSeq" id="XP_001890019.1">
    <property type="nucleotide sequence ID" value="XM_001889984.1"/>
</dbReference>